<evidence type="ECO:0000313" key="2">
    <source>
        <dbReference type="EMBL" id="RYU91142.1"/>
    </source>
</evidence>
<dbReference type="RefSeq" id="WP_129875402.1">
    <property type="nucleotide sequence ID" value="NZ_SEWG01000002.1"/>
</dbReference>
<evidence type="ECO:0000313" key="3">
    <source>
        <dbReference type="Proteomes" id="UP000293331"/>
    </source>
</evidence>
<keyword evidence="3" id="KW-1185">Reference proteome</keyword>
<dbReference type="AlphaFoldDB" id="A0A4Q5LP48"/>
<dbReference type="Pfam" id="PF14127">
    <property type="entry name" value="DUF4294"/>
    <property type="match status" value="1"/>
</dbReference>
<comment type="caution">
    <text evidence="2">The sequence shown here is derived from an EMBL/GenBank/DDBJ whole genome shotgun (WGS) entry which is preliminary data.</text>
</comment>
<name>A0A4Q5LP48_9SPHI</name>
<dbReference type="OrthoDB" id="1491885at2"/>
<dbReference type="InterPro" id="IPR025636">
    <property type="entry name" value="DUF4294"/>
</dbReference>
<dbReference type="Proteomes" id="UP000293331">
    <property type="component" value="Unassembled WGS sequence"/>
</dbReference>
<organism evidence="2 3">
    <name type="scientific">Mucilaginibacter terrigena</name>
    <dbReference type="NCBI Taxonomy" id="2492395"/>
    <lineage>
        <taxon>Bacteria</taxon>
        <taxon>Pseudomonadati</taxon>
        <taxon>Bacteroidota</taxon>
        <taxon>Sphingobacteriia</taxon>
        <taxon>Sphingobacteriales</taxon>
        <taxon>Sphingobacteriaceae</taxon>
        <taxon>Mucilaginibacter</taxon>
    </lineage>
</organism>
<dbReference type="EMBL" id="SEWG01000002">
    <property type="protein sequence ID" value="RYU91142.1"/>
    <property type="molecule type" value="Genomic_DNA"/>
</dbReference>
<feature type="chain" id="PRO_5020536076" evidence="1">
    <location>
        <begin position="20"/>
        <end position="205"/>
    </location>
</feature>
<sequence length="205" mass="23201">MKFIVSLLILCCVLGSLKAQDEKPAAPVILGKNDTIKVYMTKLDGELVPWIVAPEVRIVDTRIFASEQDRLNYLRLRYNVIKVLPYARFAGQRYRQLQRDLALTGDKKKQKELMKACEGEIKALFNKDIKNLTISQGEVLIKLVSRETGNTSFALAKELKGGFNAFLFQSVARLFGHNLKETYDPAEQRDIETILRDAGYVSSSN</sequence>
<gene>
    <name evidence="2" type="ORF">EWM62_04160</name>
</gene>
<accession>A0A4Q5LP48</accession>
<protein>
    <submittedName>
        <fullName evidence="2">DUF4294 domain-containing protein</fullName>
    </submittedName>
</protein>
<evidence type="ECO:0000256" key="1">
    <source>
        <dbReference type="SAM" id="SignalP"/>
    </source>
</evidence>
<feature type="signal peptide" evidence="1">
    <location>
        <begin position="1"/>
        <end position="19"/>
    </location>
</feature>
<keyword evidence="1" id="KW-0732">Signal</keyword>
<proteinExistence type="predicted"/>
<reference evidence="2 3" key="1">
    <citation type="submission" date="2019-02" db="EMBL/GenBank/DDBJ databases">
        <title>Bacterial novel species Mucilaginibacter sp. 17JY9-4 isolated from soil.</title>
        <authorList>
            <person name="Jung H.-Y."/>
        </authorList>
    </citation>
    <scope>NUCLEOTIDE SEQUENCE [LARGE SCALE GENOMIC DNA]</scope>
    <source>
        <strain evidence="2 3">17JY9-4</strain>
    </source>
</reference>